<dbReference type="EMBL" id="JBHSNG010000031">
    <property type="protein sequence ID" value="MFC5583062.1"/>
    <property type="molecule type" value="Genomic_DNA"/>
</dbReference>
<gene>
    <name evidence="2" type="ORF">ACFPPB_18265</name>
</gene>
<organism evidence="2 3">
    <name type="scientific">Rhodanobacter terrae</name>
    <dbReference type="NCBI Taxonomy" id="418647"/>
    <lineage>
        <taxon>Bacteria</taxon>
        <taxon>Pseudomonadati</taxon>
        <taxon>Pseudomonadota</taxon>
        <taxon>Gammaproteobacteria</taxon>
        <taxon>Lysobacterales</taxon>
        <taxon>Rhodanobacteraceae</taxon>
        <taxon>Rhodanobacter</taxon>
    </lineage>
</organism>
<name>A0ABW0T121_9GAMM</name>
<evidence type="ECO:0008006" key="4">
    <source>
        <dbReference type="Google" id="ProtNLM"/>
    </source>
</evidence>
<dbReference type="RefSeq" id="WP_377329738.1">
    <property type="nucleotide sequence ID" value="NZ_JBHSNG010000031.1"/>
</dbReference>
<comment type="caution">
    <text evidence="2">The sequence shown here is derived from an EMBL/GenBank/DDBJ whole genome shotgun (WGS) entry which is preliminary data.</text>
</comment>
<sequence length="95" mass="10367">MKKSLRFPLAMPGATALCALVVLAAVVGLTGCTTDKHITEVKALAFSYPDNNTPDPNLTVDQALDYRKVCDSVADSIRKCAFERLIEDLLRRVEA</sequence>
<accession>A0ABW0T121</accession>
<evidence type="ECO:0000256" key="1">
    <source>
        <dbReference type="SAM" id="SignalP"/>
    </source>
</evidence>
<feature type="signal peptide" evidence="1">
    <location>
        <begin position="1"/>
        <end position="24"/>
    </location>
</feature>
<feature type="chain" id="PRO_5045535485" description="O-spanin" evidence="1">
    <location>
        <begin position="25"/>
        <end position="95"/>
    </location>
</feature>
<evidence type="ECO:0000313" key="2">
    <source>
        <dbReference type="EMBL" id="MFC5583062.1"/>
    </source>
</evidence>
<proteinExistence type="predicted"/>
<evidence type="ECO:0000313" key="3">
    <source>
        <dbReference type="Proteomes" id="UP001596111"/>
    </source>
</evidence>
<dbReference type="PROSITE" id="PS51257">
    <property type="entry name" value="PROKAR_LIPOPROTEIN"/>
    <property type="match status" value="1"/>
</dbReference>
<keyword evidence="1" id="KW-0732">Signal</keyword>
<keyword evidence="3" id="KW-1185">Reference proteome</keyword>
<reference evidence="3" key="1">
    <citation type="journal article" date="2019" name="Int. J. Syst. Evol. Microbiol.">
        <title>The Global Catalogue of Microorganisms (GCM) 10K type strain sequencing project: providing services to taxonomists for standard genome sequencing and annotation.</title>
        <authorList>
            <consortium name="The Broad Institute Genomics Platform"/>
            <consortium name="The Broad Institute Genome Sequencing Center for Infectious Disease"/>
            <person name="Wu L."/>
            <person name="Ma J."/>
        </authorList>
    </citation>
    <scope>NUCLEOTIDE SEQUENCE [LARGE SCALE GENOMIC DNA]</scope>
    <source>
        <strain evidence="3">CGMCC 1.13587</strain>
    </source>
</reference>
<dbReference type="Proteomes" id="UP001596111">
    <property type="component" value="Unassembled WGS sequence"/>
</dbReference>
<protein>
    <recommendedName>
        <fullName evidence="4">O-spanin</fullName>
    </recommendedName>
</protein>